<accession>A0A2K8SWK6</accession>
<sequence length="77" mass="8838">MQSANTETEYVVCINNKDYPASLEIRKIYQTVPDSDAVKHQMIRVIDESGEDYLYPSNYFVLIELPKAVAEVFYLAS</sequence>
<dbReference type="KEGG" id="nfl:COO91_05825"/>
<evidence type="ECO:0000313" key="2">
    <source>
        <dbReference type="Proteomes" id="UP000232003"/>
    </source>
</evidence>
<dbReference type="RefSeq" id="WP_100900727.1">
    <property type="nucleotide sequence ID" value="NZ_CAWNNC010000001.1"/>
</dbReference>
<dbReference type="AlphaFoldDB" id="A0A2K8SWK6"/>
<protein>
    <submittedName>
        <fullName evidence="1">Uncharacterized protein</fullName>
    </submittedName>
</protein>
<reference evidence="1 2" key="1">
    <citation type="submission" date="2017-11" db="EMBL/GenBank/DDBJ databases">
        <title>Complete genome of a free-living desiccation-tolerant cyanobacterium and its photosynthetic adaptation to extreme terrestrial habitat.</title>
        <authorList>
            <person name="Shang J."/>
        </authorList>
    </citation>
    <scope>NUCLEOTIDE SEQUENCE [LARGE SCALE GENOMIC DNA]</scope>
    <source>
        <strain evidence="1 2">CCNUN1</strain>
    </source>
</reference>
<name>A0A2K8SWK6_9NOSO</name>
<keyword evidence="2" id="KW-1185">Reference proteome</keyword>
<evidence type="ECO:0000313" key="1">
    <source>
        <dbReference type="EMBL" id="AUB39828.1"/>
    </source>
</evidence>
<dbReference type="EMBL" id="CP024785">
    <property type="protein sequence ID" value="AUB39828.1"/>
    <property type="molecule type" value="Genomic_DNA"/>
</dbReference>
<gene>
    <name evidence="1" type="ORF">COO91_05825</name>
</gene>
<organism evidence="1 2">
    <name type="scientific">Nostoc flagelliforme CCNUN1</name>
    <dbReference type="NCBI Taxonomy" id="2038116"/>
    <lineage>
        <taxon>Bacteria</taxon>
        <taxon>Bacillati</taxon>
        <taxon>Cyanobacteriota</taxon>
        <taxon>Cyanophyceae</taxon>
        <taxon>Nostocales</taxon>
        <taxon>Nostocaceae</taxon>
        <taxon>Nostoc</taxon>
    </lineage>
</organism>
<dbReference type="Proteomes" id="UP000232003">
    <property type="component" value="Chromosome"/>
</dbReference>
<proteinExistence type="predicted"/>
<dbReference type="OrthoDB" id="5569763at2"/>